<evidence type="ECO:0000259" key="3">
    <source>
        <dbReference type="Pfam" id="PF01137"/>
    </source>
</evidence>
<dbReference type="EMBL" id="JBFQGM010000004">
    <property type="protein sequence ID" value="MFL9461835.1"/>
    <property type="molecule type" value="Genomic_DNA"/>
</dbReference>
<dbReference type="Pfam" id="PF01137">
    <property type="entry name" value="RTC"/>
    <property type="match status" value="1"/>
</dbReference>
<sequence>MIDIDGSYGEGRGQILRTSLSLSAITGHPIRINNIRAERDKPWLAAQHLTSVRSTATICGAKVRGDAMGSMTLEFIPGSTVQVGNYTFDVSEAREGGSAGAVGMVLQTVLLPLVLANGNSHVILRGGTHVNYSPSMTWTTIVYTAASTPIFFYRTIASLFNHISN</sequence>
<dbReference type="Gene3D" id="3.65.10.20">
    <property type="entry name" value="RNA 3'-terminal phosphate cyclase domain"/>
    <property type="match status" value="1"/>
</dbReference>
<accession>A0ABW8WLJ0</accession>
<dbReference type="InterPro" id="IPR000228">
    <property type="entry name" value="RNA3'_term_phos_cyc"/>
</dbReference>
<keyword evidence="5" id="KW-1185">Reference proteome</keyword>
<evidence type="ECO:0000256" key="1">
    <source>
        <dbReference type="ARBA" id="ARBA00012725"/>
    </source>
</evidence>
<dbReference type="Proteomes" id="UP001628874">
    <property type="component" value="Unassembled WGS sequence"/>
</dbReference>
<dbReference type="InterPro" id="IPR013792">
    <property type="entry name" value="RNA3'P_cycl/enolpyr_Trfase_a/b"/>
</dbReference>
<comment type="catalytic activity">
    <reaction evidence="2">
        <text>a 3'-end 3'-phospho-ribonucleotide-RNA + ATP = a 3'-end 2',3'-cyclophospho-ribonucleotide-RNA + AMP + diphosphate</text>
        <dbReference type="Rhea" id="RHEA:23976"/>
        <dbReference type="Rhea" id="RHEA-COMP:10463"/>
        <dbReference type="Rhea" id="RHEA-COMP:10464"/>
        <dbReference type="ChEBI" id="CHEBI:30616"/>
        <dbReference type="ChEBI" id="CHEBI:33019"/>
        <dbReference type="ChEBI" id="CHEBI:83062"/>
        <dbReference type="ChEBI" id="CHEBI:83064"/>
        <dbReference type="ChEBI" id="CHEBI:456215"/>
        <dbReference type="EC" id="6.5.1.4"/>
    </reaction>
</comment>
<evidence type="ECO:0000313" key="4">
    <source>
        <dbReference type="EMBL" id="MFL9461835.1"/>
    </source>
</evidence>
<organism evidence="4 5">
    <name type="scientific">Scytonema tolypothrichoides VB-61278_2</name>
    <dbReference type="NCBI Taxonomy" id="3232314"/>
    <lineage>
        <taxon>Bacteria</taxon>
        <taxon>Bacillati</taxon>
        <taxon>Cyanobacteriota</taxon>
        <taxon>Cyanophyceae</taxon>
        <taxon>Nostocales</taxon>
        <taxon>Scytonemataceae</taxon>
        <taxon>Scytonema</taxon>
    </lineage>
</organism>
<comment type="caution">
    <text evidence="4">The sequence shown here is derived from an EMBL/GenBank/DDBJ whole genome shotgun (WGS) entry which is preliminary data.</text>
</comment>
<protein>
    <recommendedName>
        <fullName evidence="1">RNA 3'-terminal-phosphate cyclase (ATP)</fullName>
        <ecNumber evidence="1">6.5.1.4</ecNumber>
    </recommendedName>
</protein>
<feature type="domain" description="RNA 3'-terminal phosphate cyclase" evidence="3">
    <location>
        <begin position="8"/>
        <end position="144"/>
    </location>
</feature>
<gene>
    <name evidence="4" type="ORF">AB0759_14515</name>
</gene>
<dbReference type="InterPro" id="IPR037136">
    <property type="entry name" value="RNA3'_phos_cyclase_dom_sf"/>
</dbReference>
<name>A0ABW8WLJ0_9CYAN</name>
<dbReference type="InterPro" id="IPR023797">
    <property type="entry name" value="RNA3'_phos_cyclase_dom"/>
</dbReference>
<dbReference type="SUPFAM" id="SSF55205">
    <property type="entry name" value="EPT/RTPC-like"/>
    <property type="match status" value="1"/>
</dbReference>
<dbReference type="EC" id="6.5.1.4" evidence="1"/>
<dbReference type="PANTHER" id="PTHR11096:SF0">
    <property type="entry name" value="RNA 3'-TERMINAL PHOSPHATE CYCLASE"/>
    <property type="match status" value="1"/>
</dbReference>
<evidence type="ECO:0000256" key="2">
    <source>
        <dbReference type="ARBA" id="ARBA00024481"/>
    </source>
</evidence>
<evidence type="ECO:0000313" key="5">
    <source>
        <dbReference type="Proteomes" id="UP001628874"/>
    </source>
</evidence>
<dbReference type="PANTHER" id="PTHR11096">
    <property type="entry name" value="RNA 3' TERMINAL PHOSPHATE CYCLASE"/>
    <property type="match status" value="1"/>
</dbReference>
<reference evidence="4 5" key="1">
    <citation type="submission" date="2024-07" db="EMBL/GenBank/DDBJ databases">
        <authorList>
            <person name="Tripathy S."/>
        </authorList>
    </citation>
    <scope>NUCLEOTIDE SEQUENCE [LARGE SCALE GENOMIC DNA]</scope>
    <source>
        <strain evidence="4 5">VB-61278_2</strain>
    </source>
</reference>
<proteinExistence type="predicted"/>